<dbReference type="GO" id="GO:0005634">
    <property type="term" value="C:nucleus"/>
    <property type="evidence" value="ECO:0007669"/>
    <property type="project" value="UniProtKB-SubCell"/>
</dbReference>
<dbReference type="CDD" id="cd15586">
    <property type="entry name" value="PHD_ING4_5"/>
    <property type="match status" value="1"/>
</dbReference>
<keyword evidence="13" id="KW-1185">Reference proteome</keyword>
<keyword evidence="4 9" id="KW-0863">Zinc-finger</keyword>
<feature type="binding site" evidence="8">
    <location>
        <position position="209"/>
    </location>
    <ligand>
        <name>Zn(2+)</name>
        <dbReference type="ChEBI" id="CHEBI:29105"/>
        <label>2</label>
    </ligand>
</feature>
<dbReference type="GO" id="GO:0006325">
    <property type="term" value="P:chromatin organization"/>
    <property type="evidence" value="ECO:0007669"/>
    <property type="project" value="UniProtKB-KW"/>
</dbReference>
<evidence type="ECO:0000256" key="8">
    <source>
        <dbReference type="PIRSR" id="PIRSR628651-51"/>
    </source>
</evidence>
<dbReference type="Gene3D" id="6.10.140.1740">
    <property type="match status" value="1"/>
</dbReference>
<dbReference type="PROSITE" id="PS50016">
    <property type="entry name" value="ZF_PHD_2"/>
    <property type="match status" value="1"/>
</dbReference>
<evidence type="ECO:0000256" key="3">
    <source>
        <dbReference type="ARBA" id="ARBA00022723"/>
    </source>
</evidence>
<accession>A0A8R2JLK0</accession>
<proteinExistence type="inferred from homology"/>
<protein>
    <recommendedName>
        <fullName evidence="10">Inhibitor of growth protein</fullName>
    </recommendedName>
</protein>
<evidence type="ECO:0000256" key="2">
    <source>
        <dbReference type="ARBA" id="ARBA00010210"/>
    </source>
</evidence>
<dbReference type="InterPro" id="IPR001965">
    <property type="entry name" value="Znf_PHD"/>
</dbReference>
<dbReference type="InterPro" id="IPR028651">
    <property type="entry name" value="ING_fam"/>
</dbReference>
<keyword evidence="5 8" id="KW-0862">Zinc</keyword>
<feature type="binding site" evidence="8">
    <location>
        <position position="191"/>
    </location>
    <ligand>
        <name>Zn(2+)</name>
        <dbReference type="ChEBI" id="CHEBI:29105"/>
        <label>1</label>
    </ligand>
</feature>
<evidence type="ECO:0000256" key="10">
    <source>
        <dbReference type="RuleBase" id="RU361213"/>
    </source>
</evidence>
<dbReference type="SMART" id="SM01408">
    <property type="entry name" value="ING"/>
    <property type="match status" value="1"/>
</dbReference>
<comment type="function">
    <text evidence="10">Component of an histone acetyltransferase complex.</text>
</comment>
<dbReference type="Gene3D" id="3.30.40.10">
    <property type="entry name" value="Zinc/RING finger domain, C3HC4 (zinc finger)"/>
    <property type="match status" value="1"/>
</dbReference>
<dbReference type="InterPro" id="IPR019786">
    <property type="entry name" value="Zinc_finger_PHD-type_CS"/>
</dbReference>
<evidence type="ECO:0000256" key="9">
    <source>
        <dbReference type="PROSITE-ProRule" id="PRU00146"/>
    </source>
</evidence>
<keyword evidence="6 10" id="KW-0156">Chromatin regulator</keyword>
<feature type="binding site" evidence="8">
    <location>
        <position position="204"/>
    </location>
    <ligand>
        <name>Zn(2+)</name>
        <dbReference type="ChEBI" id="CHEBI:29105"/>
        <label>2</label>
    </ligand>
</feature>
<evidence type="ECO:0000256" key="6">
    <source>
        <dbReference type="ARBA" id="ARBA00022853"/>
    </source>
</evidence>
<dbReference type="InterPro" id="IPR011011">
    <property type="entry name" value="Znf_FYVE_PHD"/>
</dbReference>
<comment type="subcellular location">
    <subcellularLocation>
        <location evidence="1 10">Nucleus</location>
    </subcellularLocation>
</comment>
<keyword evidence="3 8" id="KW-0479">Metal-binding</keyword>
<feature type="binding site" evidence="8">
    <location>
        <position position="193"/>
    </location>
    <ligand>
        <name>Zn(2+)</name>
        <dbReference type="ChEBI" id="CHEBI:29105"/>
        <label>1</label>
    </ligand>
</feature>
<reference evidence="12" key="2">
    <citation type="submission" date="2022-06" db="UniProtKB">
        <authorList>
            <consortium name="EnsemblMetazoa"/>
        </authorList>
    </citation>
    <scope>IDENTIFICATION</scope>
</reference>
<comment type="subunit">
    <text evidence="10">Component of an histone acetyltransferase complex. Interacts with H3K4me3 and to a lesser extent with H3K4me2.</text>
</comment>
<organism evidence="12 13">
    <name type="scientific">Acyrthosiphon pisum</name>
    <name type="common">Pea aphid</name>
    <dbReference type="NCBI Taxonomy" id="7029"/>
    <lineage>
        <taxon>Eukaryota</taxon>
        <taxon>Metazoa</taxon>
        <taxon>Ecdysozoa</taxon>
        <taxon>Arthropoda</taxon>
        <taxon>Hexapoda</taxon>
        <taxon>Insecta</taxon>
        <taxon>Pterygota</taxon>
        <taxon>Neoptera</taxon>
        <taxon>Paraneoptera</taxon>
        <taxon>Hemiptera</taxon>
        <taxon>Sternorrhyncha</taxon>
        <taxon>Aphidomorpha</taxon>
        <taxon>Aphidoidea</taxon>
        <taxon>Aphididae</taxon>
        <taxon>Macrosiphini</taxon>
        <taxon>Acyrthosiphon</taxon>
    </lineage>
</organism>
<evidence type="ECO:0000313" key="12">
    <source>
        <dbReference type="EnsemblMetazoa" id="XP_029341588.1"/>
    </source>
</evidence>
<feature type="binding site" evidence="8">
    <location>
        <position position="231"/>
    </location>
    <ligand>
        <name>Zn(2+)</name>
        <dbReference type="ChEBI" id="CHEBI:29105"/>
        <label>2</label>
    </ligand>
</feature>
<dbReference type="GO" id="GO:0008270">
    <property type="term" value="F:zinc ion binding"/>
    <property type="evidence" value="ECO:0007669"/>
    <property type="project" value="UniProtKB-KW"/>
</dbReference>
<dbReference type="GeneID" id="107884352"/>
<dbReference type="OrthoDB" id="5411773at2759"/>
<evidence type="ECO:0000259" key="11">
    <source>
        <dbReference type="PROSITE" id="PS50016"/>
    </source>
</evidence>
<comment type="domain">
    <text evidence="10">The PHD-type zinc finger mediates the binding to H3K4me3.</text>
</comment>
<dbReference type="RefSeq" id="XP_029341588.1">
    <property type="nucleotide sequence ID" value="XM_029485728.1"/>
</dbReference>
<dbReference type="Proteomes" id="UP000007819">
    <property type="component" value="Chromosome X"/>
</dbReference>
<dbReference type="InterPro" id="IPR013083">
    <property type="entry name" value="Znf_RING/FYVE/PHD"/>
</dbReference>
<feature type="domain" description="PHD-type" evidence="11">
    <location>
        <begin position="188"/>
        <end position="237"/>
    </location>
</feature>
<feature type="binding site" evidence="8">
    <location>
        <position position="234"/>
    </location>
    <ligand>
        <name>Zn(2+)</name>
        <dbReference type="ChEBI" id="CHEBI:29105"/>
        <label>2</label>
    </ligand>
</feature>
<dbReference type="EnsemblMetazoa" id="XM_029485728.1">
    <property type="protein sequence ID" value="XP_029341588.1"/>
    <property type="gene ID" value="LOC107884352"/>
</dbReference>
<dbReference type="InterPro" id="IPR024610">
    <property type="entry name" value="ING_N_histone-binding"/>
</dbReference>
<feature type="binding site" evidence="8">
    <location>
        <position position="215"/>
    </location>
    <ligand>
        <name>Zn(2+)</name>
        <dbReference type="ChEBI" id="CHEBI:29105"/>
        <label>1</label>
    </ligand>
</feature>
<keyword evidence="7 10" id="KW-0539">Nucleus</keyword>
<reference evidence="13" key="1">
    <citation type="submission" date="2010-06" db="EMBL/GenBank/DDBJ databases">
        <authorList>
            <person name="Jiang H."/>
            <person name="Abraham K."/>
            <person name="Ali S."/>
            <person name="Alsbrooks S.L."/>
            <person name="Anim B.N."/>
            <person name="Anosike U.S."/>
            <person name="Attaway T."/>
            <person name="Bandaranaike D.P."/>
            <person name="Battles P.K."/>
            <person name="Bell S.N."/>
            <person name="Bell A.V."/>
            <person name="Beltran B."/>
            <person name="Bickham C."/>
            <person name="Bustamante Y."/>
            <person name="Caleb T."/>
            <person name="Canada A."/>
            <person name="Cardenas V."/>
            <person name="Carter K."/>
            <person name="Chacko J."/>
            <person name="Chandrabose M.N."/>
            <person name="Chavez D."/>
            <person name="Chavez A."/>
            <person name="Chen L."/>
            <person name="Chu H.-S."/>
            <person name="Claassen K.J."/>
            <person name="Cockrell R."/>
            <person name="Collins M."/>
            <person name="Cooper J.A."/>
            <person name="Cree A."/>
            <person name="Curry S.M."/>
            <person name="Da Y."/>
            <person name="Dao M.D."/>
            <person name="Das B."/>
            <person name="Davila M.-L."/>
            <person name="Davy-Carroll L."/>
            <person name="Denson S."/>
            <person name="Dinh H."/>
            <person name="Ebong V.E."/>
            <person name="Edwards J.R."/>
            <person name="Egan A."/>
            <person name="El-Daye J."/>
            <person name="Escobedo L."/>
            <person name="Fernandez S."/>
            <person name="Fernando P.R."/>
            <person name="Flagg N."/>
            <person name="Forbes L.D."/>
            <person name="Fowler R.G."/>
            <person name="Fu Q."/>
            <person name="Gabisi R.A."/>
            <person name="Ganer J."/>
            <person name="Garbino Pronczuk A."/>
            <person name="Garcia R.M."/>
            <person name="Garner T."/>
            <person name="Garrett T.E."/>
            <person name="Gonzalez D.A."/>
            <person name="Hamid H."/>
            <person name="Hawkins E.S."/>
            <person name="Hirani K."/>
            <person name="Hogues M.E."/>
            <person name="Hollins B."/>
            <person name="Hsiao C.-H."/>
            <person name="Jabil R."/>
            <person name="James M.L."/>
            <person name="Jhangiani S.N."/>
            <person name="Johnson B."/>
            <person name="Johnson Q."/>
            <person name="Joshi V."/>
            <person name="Kalu J.B."/>
            <person name="Kam C."/>
            <person name="Kashfia A."/>
            <person name="Keebler J."/>
            <person name="Kisamo H."/>
            <person name="Kovar C.L."/>
            <person name="Lago L.A."/>
            <person name="Lai C.-Y."/>
            <person name="Laidlaw J."/>
            <person name="Lara F."/>
            <person name="Le T.-K."/>
            <person name="Lee S.L."/>
            <person name="Legall F.H."/>
            <person name="Lemon S.J."/>
            <person name="Lewis L.R."/>
            <person name="Li B."/>
            <person name="Liu Y."/>
            <person name="Liu Y.-S."/>
            <person name="Lopez J."/>
            <person name="Lozado R.J."/>
            <person name="Lu J."/>
            <person name="Madu R.C."/>
            <person name="Maheshwari M."/>
            <person name="Maheshwari R."/>
            <person name="Malloy K."/>
            <person name="Martinez E."/>
            <person name="Mathew T."/>
            <person name="Mercado I.C."/>
            <person name="Mercado C."/>
            <person name="Meyer B."/>
            <person name="Montgomery K."/>
            <person name="Morgan M.B."/>
            <person name="Munidasa M."/>
            <person name="Nazareth L.V."/>
            <person name="Nelson J."/>
            <person name="Ng B.M."/>
            <person name="Nguyen N.B."/>
            <person name="Nguyen P.Q."/>
            <person name="Nguyen T."/>
            <person name="Obregon M."/>
            <person name="Okwuonu G.O."/>
            <person name="Onwere C.G."/>
            <person name="Orozco G."/>
            <person name="Parra A."/>
            <person name="Patel S."/>
            <person name="Patil S."/>
            <person name="Perez A."/>
            <person name="Perez Y."/>
            <person name="Pham C."/>
            <person name="Primus E.L."/>
            <person name="Pu L.-L."/>
            <person name="Puazo M."/>
            <person name="Qin X."/>
            <person name="Quiroz J.B."/>
            <person name="Reese J."/>
            <person name="Richards S."/>
            <person name="Rives C.M."/>
            <person name="Robberts R."/>
            <person name="Ruiz S.J."/>
            <person name="Ruiz M.J."/>
            <person name="Santibanez J."/>
            <person name="Schneider B.W."/>
            <person name="Sisson I."/>
            <person name="Smith M."/>
            <person name="Sodergren E."/>
            <person name="Song X.-Z."/>
            <person name="Song B.B."/>
            <person name="Summersgill H."/>
            <person name="Thelus R."/>
            <person name="Thornton R.D."/>
            <person name="Trejos Z.Y."/>
            <person name="Usmani K."/>
            <person name="Vattathil S."/>
            <person name="Villasana D."/>
            <person name="Walker D.L."/>
            <person name="Wang S."/>
            <person name="Wang K."/>
            <person name="White C.S."/>
            <person name="Williams A.C."/>
            <person name="Williamson J."/>
            <person name="Wilson K."/>
            <person name="Woghiren I.O."/>
            <person name="Woodworth J.R."/>
            <person name="Worley K.C."/>
            <person name="Wright R.A."/>
            <person name="Wu W."/>
            <person name="Young L."/>
            <person name="Zhang L."/>
            <person name="Zhang J."/>
            <person name="Zhu Y."/>
            <person name="Muzny D.M."/>
            <person name="Weinstock G."/>
            <person name="Gibbs R.A."/>
        </authorList>
    </citation>
    <scope>NUCLEOTIDE SEQUENCE [LARGE SCALE GENOMIC DNA]</scope>
    <source>
        <strain evidence="13">LSR1</strain>
    </source>
</reference>
<evidence type="ECO:0000256" key="5">
    <source>
        <dbReference type="ARBA" id="ARBA00022833"/>
    </source>
</evidence>
<sequence>MTSTSYVDNFEDSLENLSDTLNRNLTLMQELDSRCHQLMSKIDQTADNYMTNVKEKLVDKNNETLASIQSQFDTAKKFSDDKVQLSLNTYKVVDKHIRKLDSVLARLNAEIEFKAEFRDAAINSTRNLPLKKGGSNMTSAAPSVSAVNDGKSLTNVAVNTSSLNTGALVGAGVKYLAKADMPIDPNEPKFCLCNQVSFGKMVGCDNPDCPIEWFHFGCVNLIAKPKGKWFCPKCLTDEKEK</sequence>
<dbReference type="KEGG" id="api:107884352"/>
<name>A0A8R2JLK0_ACYPI</name>
<dbReference type="Pfam" id="PF12998">
    <property type="entry name" value="ING"/>
    <property type="match status" value="1"/>
</dbReference>
<dbReference type="GO" id="GO:0006355">
    <property type="term" value="P:regulation of DNA-templated transcription"/>
    <property type="evidence" value="ECO:0007669"/>
    <property type="project" value="TreeGrafter"/>
</dbReference>
<dbReference type="InterPro" id="IPR019787">
    <property type="entry name" value="Znf_PHD-finger"/>
</dbReference>
<dbReference type="AlphaFoldDB" id="A0A8R2JLK0"/>
<dbReference type="PANTHER" id="PTHR10333">
    <property type="entry name" value="INHIBITOR OF GROWTH PROTEIN"/>
    <property type="match status" value="1"/>
</dbReference>
<dbReference type="SMART" id="SM00249">
    <property type="entry name" value="PHD"/>
    <property type="match status" value="1"/>
</dbReference>
<dbReference type="FunFam" id="3.30.40.10:FF:000016">
    <property type="entry name" value="Inhibitor of growth protein"/>
    <property type="match status" value="1"/>
</dbReference>
<dbReference type="PROSITE" id="PS01359">
    <property type="entry name" value="ZF_PHD_1"/>
    <property type="match status" value="1"/>
</dbReference>
<dbReference type="PANTHER" id="PTHR10333:SF42">
    <property type="entry name" value="INHIBITOR OF GROWTH PROTEIN 5"/>
    <property type="match status" value="1"/>
</dbReference>
<comment type="similarity">
    <text evidence="2 10">Belongs to the ING family.</text>
</comment>
<evidence type="ECO:0000313" key="13">
    <source>
        <dbReference type="Proteomes" id="UP000007819"/>
    </source>
</evidence>
<feature type="binding site" evidence="8">
    <location>
        <position position="218"/>
    </location>
    <ligand>
        <name>Zn(2+)</name>
        <dbReference type="ChEBI" id="CHEBI:29105"/>
        <label>1</label>
    </ligand>
</feature>
<evidence type="ECO:0000256" key="7">
    <source>
        <dbReference type="ARBA" id="ARBA00023242"/>
    </source>
</evidence>
<dbReference type="SUPFAM" id="SSF57903">
    <property type="entry name" value="FYVE/PHD zinc finger"/>
    <property type="match status" value="1"/>
</dbReference>
<evidence type="ECO:0000256" key="1">
    <source>
        <dbReference type="ARBA" id="ARBA00004123"/>
    </source>
</evidence>
<evidence type="ECO:0000256" key="4">
    <source>
        <dbReference type="ARBA" id="ARBA00022771"/>
    </source>
</evidence>